<protein>
    <submittedName>
        <fullName evidence="1">Uncharacterized protein</fullName>
    </submittedName>
</protein>
<dbReference type="Proteomes" id="UP000324222">
    <property type="component" value="Unassembled WGS sequence"/>
</dbReference>
<gene>
    <name evidence="1" type="ORF">E2C01_102466</name>
</gene>
<dbReference type="EMBL" id="VSRR010152283">
    <property type="protein sequence ID" value="MPD06643.1"/>
    <property type="molecule type" value="Genomic_DNA"/>
</dbReference>
<evidence type="ECO:0000313" key="2">
    <source>
        <dbReference type="Proteomes" id="UP000324222"/>
    </source>
</evidence>
<dbReference type="AlphaFoldDB" id="A0A5B7KD91"/>
<keyword evidence="2" id="KW-1185">Reference proteome</keyword>
<sequence length="83" mass="9516">MIVNRSEDESNAVWKIGENEMNQAQEYKYCGMWVSPSGCEKTKNDKLGLVNQWVGRLGSAARMRSSKYDVLREKCGRVWLCPV</sequence>
<reference evidence="1 2" key="1">
    <citation type="submission" date="2019-05" db="EMBL/GenBank/DDBJ databases">
        <title>Another draft genome of Portunus trituberculatus and its Hox gene families provides insights of decapod evolution.</title>
        <authorList>
            <person name="Jeong J.-H."/>
            <person name="Song I."/>
            <person name="Kim S."/>
            <person name="Choi T."/>
            <person name="Kim D."/>
            <person name="Ryu S."/>
            <person name="Kim W."/>
        </authorList>
    </citation>
    <scope>NUCLEOTIDE SEQUENCE [LARGE SCALE GENOMIC DNA]</scope>
    <source>
        <tissue evidence="1">Muscle</tissue>
    </source>
</reference>
<accession>A0A5B7KD91</accession>
<evidence type="ECO:0000313" key="1">
    <source>
        <dbReference type="EMBL" id="MPD06643.1"/>
    </source>
</evidence>
<organism evidence="1 2">
    <name type="scientific">Portunus trituberculatus</name>
    <name type="common">Swimming crab</name>
    <name type="synonym">Neptunus trituberculatus</name>
    <dbReference type="NCBI Taxonomy" id="210409"/>
    <lineage>
        <taxon>Eukaryota</taxon>
        <taxon>Metazoa</taxon>
        <taxon>Ecdysozoa</taxon>
        <taxon>Arthropoda</taxon>
        <taxon>Crustacea</taxon>
        <taxon>Multicrustacea</taxon>
        <taxon>Malacostraca</taxon>
        <taxon>Eumalacostraca</taxon>
        <taxon>Eucarida</taxon>
        <taxon>Decapoda</taxon>
        <taxon>Pleocyemata</taxon>
        <taxon>Brachyura</taxon>
        <taxon>Eubrachyura</taxon>
        <taxon>Portunoidea</taxon>
        <taxon>Portunidae</taxon>
        <taxon>Portuninae</taxon>
        <taxon>Portunus</taxon>
    </lineage>
</organism>
<name>A0A5B7KD91_PORTR</name>
<proteinExistence type="predicted"/>
<comment type="caution">
    <text evidence="1">The sequence shown here is derived from an EMBL/GenBank/DDBJ whole genome shotgun (WGS) entry which is preliminary data.</text>
</comment>